<feature type="transmembrane region" description="Helical" evidence="7">
    <location>
        <begin position="48"/>
        <end position="71"/>
    </location>
</feature>
<reference evidence="9 10" key="1">
    <citation type="submission" date="2015-08" db="EMBL/GenBank/DDBJ databases">
        <title>Genome sequencing of Penicillium nordicum.</title>
        <authorList>
            <person name="Nguyen H.D."/>
            <person name="Seifert K.A."/>
        </authorList>
    </citation>
    <scope>NUCLEOTIDE SEQUENCE [LARGE SCALE GENOMIC DNA]</scope>
    <source>
        <strain evidence="9 10">DAOMC 185683</strain>
    </source>
</reference>
<feature type="domain" description="ABC transmembrane type-1" evidence="8">
    <location>
        <begin position="8"/>
        <end position="178"/>
    </location>
</feature>
<keyword evidence="1" id="KW-0813">Transport</keyword>
<keyword evidence="3" id="KW-0547">Nucleotide-binding</keyword>
<dbReference type="PANTHER" id="PTHR24223">
    <property type="entry name" value="ATP-BINDING CASSETTE SUB-FAMILY C"/>
    <property type="match status" value="1"/>
</dbReference>
<evidence type="ECO:0000256" key="1">
    <source>
        <dbReference type="ARBA" id="ARBA00022448"/>
    </source>
</evidence>
<accession>A0A0M8P551</accession>
<evidence type="ECO:0000256" key="7">
    <source>
        <dbReference type="SAM" id="Phobius"/>
    </source>
</evidence>
<dbReference type="GO" id="GO:0016020">
    <property type="term" value="C:membrane"/>
    <property type="evidence" value="ECO:0007669"/>
    <property type="project" value="InterPro"/>
</dbReference>
<keyword evidence="5 7" id="KW-1133">Transmembrane helix</keyword>
<dbReference type="SUPFAM" id="SSF90123">
    <property type="entry name" value="ABC transporter transmembrane region"/>
    <property type="match status" value="1"/>
</dbReference>
<dbReference type="GO" id="GO:0005524">
    <property type="term" value="F:ATP binding"/>
    <property type="evidence" value="ECO:0007669"/>
    <property type="project" value="UniProtKB-KW"/>
</dbReference>
<comment type="caution">
    <text evidence="9">The sequence shown here is derived from an EMBL/GenBank/DDBJ whole genome shotgun (WGS) entry which is preliminary data.</text>
</comment>
<dbReference type="Pfam" id="PF00664">
    <property type="entry name" value="ABC_membrane"/>
    <property type="match status" value="1"/>
</dbReference>
<dbReference type="OrthoDB" id="4369541at2759"/>
<organism evidence="9 10">
    <name type="scientific">Penicillium nordicum</name>
    <dbReference type="NCBI Taxonomy" id="229535"/>
    <lineage>
        <taxon>Eukaryota</taxon>
        <taxon>Fungi</taxon>
        <taxon>Dikarya</taxon>
        <taxon>Ascomycota</taxon>
        <taxon>Pezizomycotina</taxon>
        <taxon>Eurotiomycetes</taxon>
        <taxon>Eurotiomycetidae</taxon>
        <taxon>Eurotiales</taxon>
        <taxon>Aspergillaceae</taxon>
        <taxon>Penicillium</taxon>
    </lineage>
</organism>
<evidence type="ECO:0000256" key="3">
    <source>
        <dbReference type="ARBA" id="ARBA00022741"/>
    </source>
</evidence>
<evidence type="ECO:0000259" key="8">
    <source>
        <dbReference type="PROSITE" id="PS50929"/>
    </source>
</evidence>
<gene>
    <name evidence="9" type="ORF">ACN38_g7614</name>
</gene>
<evidence type="ECO:0000256" key="5">
    <source>
        <dbReference type="ARBA" id="ARBA00022989"/>
    </source>
</evidence>
<keyword evidence="4" id="KW-0067">ATP-binding</keyword>
<proteinExistence type="predicted"/>
<keyword evidence="2 7" id="KW-0812">Transmembrane</keyword>
<dbReference type="AlphaFoldDB" id="A0A0M8P551"/>
<evidence type="ECO:0000313" key="10">
    <source>
        <dbReference type="Proteomes" id="UP000037696"/>
    </source>
</evidence>
<dbReference type="EMBL" id="LHQQ01000130">
    <property type="protein sequence ID" value="KOS41504.1"/>
    <property type="molecule type" value="Genomic_DNA"/>
</dbReference>
<evidence type="ECO:0000256" key="6">
    <source>
        <dbReference type="ARBA" id="ARBA00023136"/>
    </source>
</evidence>
<name>A0A0M8P551_9EURO</name>
<dbReference type="GO" id="GO:0140359">
    <property type="term" value="F:ABC-type transporter activity"/>
    <property type="evidence" value="ECO:0007669"/>
    <property type="project" value="InterPro"/>
</dbReference>
<feature type="transmembrane region" description="Helical" evidence="7">
    <location>
        <begin position="121"/>
        <end position="142"/>
    </location>
</feature>
<keyword evidence="6 7" id="KW-0472">Membrane</keyword>
<keyword evidence="10" id="KW-1185">Reference proteome</keyword>
<dbReference type="InterPro" id="IPR011527">
    <property type="entry name" value="ABC1_TM_dom"/>
</dbReference>
<evidence type="ECO:0000256" key="4">
    <source>
        <dbReference type="ARBA" id="ARBA00022840"/>
    </source>
</evidence>
<dbReference type="STRING" id="229535.A0A0M8P551"/>
<evidence type="ECO:0000256" key="2">
    <source>
        <dbReference type="ARBA" id="ARBA00022692"/>
    </source>
</evidence>
<dbReference type="InterPro" id="IPR050173">
    <property type="entry name" value="ABC_transporter_C-like"/>
</dbReference>
<dbReference type="Proteomes" id="UP000037696">
    <property type="component" value="Unassembled WGS sequence"/>
</dbReference>
<dbReference type="Gene3D" id="1.20.1560.10">
    <property type="entry name" value="ABC transporter type 1, transmembrane domain"/>
    <property type="match status" value="1"/>
</dbReference>
<protein>
    <recommendedName>
        <fullName evidence="8">ABC transmembrane type-1 domain-containing protein</fullName>
    </recommendedName>
</protein>
<sequence length="178" mass="19333">MGWFRVSVLVFLLAVNGGIGGLRSVWIEMWSSSTDSASSSGLGYWLGIYGALSFIEAASMAFSVYWTWVVIVPAASKNVHATVLETCMSAPLSFLSHVDTGSLITRFSQDMRLVDMILPRGFISTGFQIVGVLAQAAVAIAALPYMALALPFLVGMLVLVQRFYLRTSRQLRLLDSAN</sequence>
<dbReference type="InterPro" id="IPR036640">
    <property type="entry name" value="ABC1_TM_sf"/>
</dbReference>
<dbReference type="PANTHER" id="PTHR24223:SF399">
    <property type="entry name" value="ABC TRANSPORTER ATNG"/>
    <property type="match status" value="1"/>
</dbReference>
<feature type="transmembrane region" description="Helical" evidence="7">
    <location>
        <begin position="148"/>
        <end position="165"/>
    </location>
</feature>
<evidence type="ECO:0000313" key="9">
    <source>
        <dbReference type="EMBL" id="KOS41504.1"/>
    </source>
</evidence>
<dbReference type="PROSITE" id="PS50929">
    <property type="entry name" value="ABC_TM1F"/>
    <property type="match status" value="1"/>
</dbReference>